<keyword evidence="1" id="KW-0853">WD repeat</keyword>
<feature type="compositionally biased region" description="Pro residues" evidence="3">
    <location>
        <begin position="960"/>
        <end position="970"/>
    </location>
</feature>
<dbReference type="Proteomes" id="UP000815325">
    <property type="component" value="Unassembled WGS sequence"/>
</dbReference>
<feature type="region of interest" description="Disordered" evidence="3">
    <location>
        <begin position="171"/>
        <end position="195"/>
    </location>
</feature>
<feature type="compositionally biased region" description="Low complexity" evidence="3">
    <location>
        <begin position="931"/>
        <end position="942"/>
    </location>
</feature>
<feature type="compositionally biased region" description="Low complexity" evidence="3">
    <location>
        <begin position="442"/>
        <end position="452"/>
    </location>
</feature>
<accession>A0ABQ7H8Z8</accession>
<comment type="caution">
    <text evidence="4">The sequence shown here is derived from an EMBL/GenBank/DDBJ whole genome shotgun (WGS) entry which is preliminary data.</text>
</comment>
<feature type="compositionally biased region" description="Pro residues" evidence="3">
    <location>
        <begin position="890"/>
        <end position="909"/>
    </location>
</feature>
<evidence type="ECO:0000256" key="3">
    <source>
        <dbReference type="SAM" id="MobiDB-lite"/>
    </source>
</evidence>
<proteinExistence type="predicted"/>
<evidence type="ECO:0000256" key="2">
    <source>
        <dbReference type="ARBA" id="ARBA00022737"/>
    </source>
</evidence>
<protein>
    <submittedName>
        <fullName evidence="4">Uncharacterized protein</fullName>
    </submittedName>
</protein>
<feature type="compositionally biased region" description="Pro residues" evidence="3">
    <location>
        <begin position="587"/>
        <end position="600"/>
    </location>
</feature>
<feature type="compositionally biased region" description="Low complexity" evidence="3">
    <location>
        <begin position="800"/>
        <end position="838"/>
    </location>
</feature>
<feature type="compositionally biased region" description="Pro residues" evidence="3">
    <location>
        <begin position="335"/>
        <end position="355"/>
    </location>
</feature>
<feature type="compositionally biased region" description="Polar residues" evidence="3">
    <location>
        <begin position="1287"/>
        <end position="1297"/>
    </location>
</feature>
<feature type="compositionally biased region" description="Pro residues" evidence="3">
    <location>
        <begin position="785"/>
        <end position="799"/>
    </location>
</feature>
<feature type="region of interest" description="Disordered" evidence="3">
    <location>
        <begin position="217"/>
        <end position="648"/>
    </location>
</feature>
<name>A0ABQ7H8Z8_DUNSA</name>
<sequence>MYVLLPCRSSDANLSPCRSPDPSLPDPSLISPSSSSTSISAGARTAPGIGKVMVVSSPGSESVRSTAPVEPATALMHHTLPKLEQLEGWVMDDFGEQSTGAQQVSATAEGVEGAEGAEGEDTEEEWQRKWQLELKHWEHLQELEQQQQQQLQQQQQQQQLQLQELEQQAALQRQRLSDSDLANPEQGQQQDKQAQQQQQQQLLLQLLQGQQQQQEEHHHWQQLQQQAVLQRQGMPDSDLGKPEQLQQQDTQAQRQQPGAVRSELPRRFADSVSESGHVIPEHVQQQQIQVQQQQDTQVQQQQLSEVSDIAAFSFDAPPFESPFQDPPARAMLSQDPPPPPLYPPTWRAPPSPSLPLRPLSITLPLQQQALQQQQQPIPKQQKQQQNRAETQQQEQQEQLQQPLPQQQQQQQQTRAGTQQEEQQEQQLQQAMPHQGQERAEMQQLEQQEQQQQPQPPLDPGQTPAFSFEAPLFESPSQDPPASAMMCQDPPLPPPYPPPTSPPLSPSPPPSPPLSPSPPPPSPPPPCLANGMHVARKVLSASSLKGQQGHQHQHQHQQQQQQQEQPVFGPLMSALIRAVTQSQQAAPLEPPVPFPAPPFQPSPQDTSEERQLRSPGRPGTCSPEQDEGANGTQRIPGPDPLQARYEAAHAHAQAMEAVMGGSQVLKSLRSPMEAATAAGLPALSAADSELADIAPSPSDKPHVQSASLARGGGWGGGGEEQAQPSGLPQPNAPAPPAALPTLGLPQPPLPLKPESAARQTAATVSMPLPGAMAQSPHVSTESPAAQPSPTPPQPPLPQKPRPTAEQTPAAAEPQPDDAALASPAAAAAAAAPAPAAVAPTCQQHKPNADAALPTLTLPPLPTPAPEAPASTPPTPPTPPALESPAAVLTPEIPPSRPSSPATSPSPPPSPKSSTQLPLPEAKTSAPEGQAIPQLKPPATQAPTQPTPAPDLHQTETQALPPAHPLPYPHPHPQLPQAETLVPIGKGATSAAVILRCIALTQPASASVMAAVRTTHPHSKEEQLDLQRTSAAVHACLLEQQTLRKLGPTAGEVSGRQVQGEGTSTTNHAFSRAHNAGEAAATKVQQFVSLAEAQQHTPSGTSTSNFLSRTHRVTDLTELGALHGLPPSPSQPPPAPPHHGLTAPSFVGEQQAENAPLQSQRTPPLQTPPLPLQSQRPPPLQTQPLPLQPQRTAPSLQSQQPPHRASSSNRMGGLMRAFGSVVSKLRHATSSASSPPFITQQQQQQQQQHQQQAQAAQSQQRPLSHWALRGGPHVLQGVAMSSSVWQHPRQPASTRQSQKLGAPGLTKADSISSTMSTGSTRGRVVVPRRRADKASLPVQSPGSSIYPGGIVGGAQGEDGTDSARQVRYA</sequence>
<feature type="compositionally biased region" description="Polar residues" evidence="3">
    <location>
        <begin position="1191"/>
        <end position="1208"/>
    </location>
</feature>
<feature type="compositionally biased region" description="Low complexity" evidence="3">
    <location>
        <begin position="545"/>
        <end position="562"/>
    </location>
</feature>
<feature type="region of interest" description="Disordered" evidence="3">
    <location>
        <begin position="98"/>
        <end position="127"/>
    </location>
</feature>
<feature type="compositionally biased region" description="Low complexity" evidence="3">
    <location>
        <begin position="26"/>
        <end position="40"/>
    </location>
</feature>
<feature type="compositionally biased region" description="Low complexity" evidence="3">
    <location>
        <begin position="221"/>
        <end position="233"/>
    </location>
</feature>
<feature type="compositionally biased region" description="Low complexity" evidence="3">
    <location>
        <begin position="1308"/>
        <end position="1318"/>
    </location>
</feature>
<feature type="region of interest" description="Disordered" evidence="3">
    <location>
        <begin position="1118"/>
        <end position="1211"/>
    </location>
</feature>
<evidence type="ECO:0000313" key="4">
    <source>
        <dbReference type="EMBL" id="KAF5843333.1"/>
    </source>
</evidence>
<feature type="region of interest" description="Disordered" evidence="3">
    <location>
        <begin position="10"/>
        <end position="44"/>
    </location>
</feature>
<feature type="compositionally biased region" description="Low complexity" evidence="3">
    <location>
        <begin position="1238"/>
        <end position="1258"/>
    </location>
</feature>
<keyword evidence="2" id="KW-0677">Repeat</keyword>
<reference evidence="4" key="1">
    <citation type="submission" date="2017-08" db="EMBL/GenBank/DDBJ databases">
        <authorList>
            <person name="Polle J.E."/>
            <person name="Barry K."/>
            <person name="Cushman J."/>
            <person name="Schmutz J."/>
            <person name="Tran D."/>
            <person name="Hathwaick L.T."/>
            <person name="Yim W.C."/>
            <person name="Jenkins J."/>
            <person name="Mckie-Krisberg Z.M."/>
            <person name="Prochnik S."/>
            <person name="Lindquist E."/>
            <person name="Dockter R.B."/>
            <person name="Adam C."/>
            <person name="Molina H."/>
            <person name="Bunkerborg J."/>
            <person name="Jin E."/>
            <person name="Buchheim M."/>
            <person name="Magnuson J."/>
        </authorList>
    </citation>
    <scope>NUCLEOTIDE SEQUENCE</scope>
    <source>
        <strain evidence="4">CCAP 19/18</strain>
    </source>
</reference>
<dbReference type="PANTHER" id="PTHR19853">
    <property type="entry name" value="WD REPEAT CONTAINING PROTEIN 3 WDR3"/>
    <property type="match status" value="1"/>
</dbReference>
<dbReference type="InterPro" id="IPR051570">
    <property type="entry name" value="TBC1_cilium_biogenesis"/>
</dbReference>
<feature type="region of interest" description="Disordered" evidence="3">
    <location>
        <begin position="1287"/>
        <end position="1367"/>
    </location>
</feature>
<feature type="compositionally biased region" description="Acidic residues" evidence="3">
    <location>
        <begin position="115"/>
        <end position="124"/>
    </location>
</feature>
<feature type="region of interest" description="Disordered" evidence="3">
    <location>
        <begin position="689"/>
        <end position="970"/>
    </location>
</feature>
<feature type="compositionally biased region" description="Polar residues" evidence="3">
    <location>
        <begin position="1054"/>
        <end position="1066"/>
    </location>
</feature>
<feature type="compositionally biased region" description="Polar residues" evidence="3">
    <location>
        <begin position="1226"/>
        <end position="1237"/>
    </location>
</feature>
<feature type="compositionally biased region" description="Low complexity" evidence="3">
    <location>
        <begin position="185"/>
        <end position="195"/>
    </location>
</feature>
<feature type="region of interest" description="Disordered" evidence="3">
    <location>
        <begin position="1045"/>
        <end position="1066"/>
    </location>
</feature>
<keyword evidence="5" id="KW-1185">Reference proteome</keyword>
<feature type="compositionally biased region" description="Pro residues" evidence="3">
    <location>
        <begin position="1124"/>
        <end position="1135"/>
    </location>
</feature>
<feature type="compositionally biased region" description="Pro residues" evidence="3">
    <location>
        <begin position="489"/>
        <end position="526"/>
    </location>
</feature>
<feature type="region of interest" description="Disordered" evidence="3">
    <location>
        <begin position="1223"/>
        <end position="1260"/>
    </location>
</feature>
<evidence type="ECO:0000313" key="5">
    <source>
        <dbReference type="Proteomes" id="UP000815325"/>
    </source>
</evidence>
<gene>
    <name evidence="4" type="ORF">DUNSADRAFT_17911</name>
</gene>
<feature type="compositionally biased region" description="Pro residues" evidence="3">
    <location>
        <begin position="1163"/>
        <end position="1179"/>
    </location>
</feature>
<feature type="compositionally biased region" description="Low complexity" evidence="3">
    <location>
        <begin position="1180"/>
        <end position="1190"/>
    </location>
</feature>
<feature type="compositionally biased region" description="Low complexity" evidence="3">
    <location>
        <begin position="244"/>
        <end position="256"/>
    </location>
</feature>
<dbReference type="EMBL" id="MU069444">
    <property type="protein sequence ID" value="KAF5843333.1"/>
    <property type="molecule type" value="Genomic_DNA"/>
</dbReference>
<dbReference type="PANTHER" id="PTHR19853:SF1">
    <property type="entry name" value="TBC1 DOMAIN FAMILY MEMBER 31"/>
    <property type="match status" value="1"/>
</dbReference>
<feature type="compositionally biased region" description="Low complexity" evidence="3">
    <location>
        <begin position="356"/>
        <end position="434"/>
    </location>
</feature>
<organism evidence="4 5">
    <name type="scientific">Dunaliella salina</name>
    <name type="common">Green alga</name>
    <name type="synonym">Protococcus salinus</name>
    <dbReference type="NCBI Taxonomy" id="3046"/>
    <lineage>
        <taxon>Eukaryota</taxon>
        <taxon>Viridiplantae</taxon>
        <taxon>Chlorophyta</taxon>
        <taxon>core chlorophytes</taxon>
        <taxon>Chlorophyceae</taxon>
        <taxon>CS clade</taxon>
        <taxon>Chlamydomonadales</taxon>
        <taxon>Dunaliellaceae</taxon>
        <taxon>Dunaliella</taxon>
    </lineage>
</organism>
<evidence type="ECO:0000256" key="1">
    <source>
        <dbReference type="ARBA" id="ARBA00022574"/>
    </source>
</evidence>
<feature type="compositionally biased region" description="Gly residues" evidence="3">
    <location>
        <begin position="709"/>
        <end position="718"/>
    </location>
</feature>
<feature type="compositionally biased region" description="Pro residues" evidence="3">
    <location>
        <begin position="855"/>
        <end position="880"/>
    </location>
</feature>
<feature type="compositionally biased region" description="Low complexity" evidence="3">
    <location>
        <begin position="283"/>
        <end position="302"/>
    </location>
</feature>